<feature type="compositionally biased region" description="Gly residues" evidence="7">
    <location>
        <begin position="1685"/>
        <end position="1701"/>
    </location>
</feature>
<dbReference type="Pfam" id="PF00069">
    <property type="entry name" value="Pkinase"/>
    <property type="match status" value="1"/>
</dbReference>
<evidence type="ECO:0000256" key="3">
    <source>
        <dbReference type="ARBA" id="ARBA00022614"/>
    </source>
</evidence>
<dbReference type="Gene3D" id="6.10.140.2220">
    <property type="match status" value="1"/>
</dbReference>
<dbReference type="InterPro" id="IPR011009">
    <property type="entry name" value="Kinase-like_dom_sf"/>
</dbReference>
<dbReference type="GO" id="GO:0032259">
    <property type="term" value="P:methylation"/>
    <property type="evidence" value="ECO:0007669"/>
    <property type="project" value="UniProtKB-KW"/>
</dbReference>
<dbReference type="InterPro" id="IPR001214">
    <property type="entry name" value="SET_dom"/>
</dbReference>
<dbReference type="GO" id="GO:0042826">
    <property type="term" value="F:histone deacetylase binding"/>
    <property type="evidence" value="ECO:0007669"/>
    <property type="project" value="TreeGrafter"/>
</dbReference>
<dbReference type="Proteomes" id="UP000239649">
    <property type="component" value="Unassembled WGS sequence"/>
</dbReference>
<dbReference type="Pfam" id="PF13855">
    <property type="entry name" value="LRR_8"/>
    <property type="match status" value="1"/>
</dbReference>
<keyword evidence="4" id="KW-0808">Transferase</keyword>
<keyword evidence="5" id="KW-0949">S-adenosyl-L-methionine</keyword>
<dbReference type="InterPro" id="IPR001611">
    <property type="entry name" value="Leu-rich_rpt"/>
</dbReference>
<dbReference type="GO" id="GO:0004672">
    <property type="term" value="F:protein kinase activity"/>
    <property type="evidence" value="ECO:0007669"/>
    <property type="project" value="InterPro"/>
</dbReference>
<dbReference type="SUPFAM" id="SSF52058">
    <property type="entry name" value="L domain-like"/>
    <property type="match status" value="1"/>
</dbReference>
<evidence type="ECO:0000313" key="10">
    <source>
        <dbReference type="EMBL" id="PSC76704.1"/>
    </source>
</evidence>
<keyword evidence="6" id="KW-0677">Repeat</keyword>
<dbReference type="GO" id="GO:0005930">
    <property type="term" value="C:axoneme"/>
    <property type="evidence" value="ECO:0007669"/>
    <property type="project" value="UniProtKB-SubCell"/>
</dbReference>
<accession>A0A2P6VRI1</accession>
<evidence type="ECO:0000256" key="5">
    <source>
        <dbReference type="ARBA" id="ARBA00022691"/>
    </source>
</evidence>
<evidence type="ECO:0000313" key="11">
    <source>
        <dbReference type="Proteomes" id="UP000239649"/>
    </source>
</evidence>
<dbReference type="GO" id="GO:0005524">
    <property type="term" value="F:ATP binding"/>
    <property type="evidence" value="ECO:0007669"/>
    <property type="project" value="InterPro"/>
</dbReference>
<evidence type="ECO:0000259" key="8">
    <source>
        <dbReference type="PROSITE" id="PS50011"/>
    </source>
</evidence>
<dbReference type="EMBL" id="LHPF02000001">
    <property type="protein sequence ID" value="PSC76704.1"/>
    <property type="molecule type" value="Genomic_DNA"/>
</dbReference>
<sequence>MQRRGWTGFNCLHPMKRYCTHKYRDFGFGTAKVLPNFAEAAGPHGTTTFQFTRSHCAGECDEDIAACYCPSNTTYGRIPAPIEAPQGSPPVRHGRLMGPYCQPNITGWGTVDPELLFGPEGWCQAERPQHTCDCYLDGYSGATCEDRYEQFCFNQCNGRGECLHGFCKCDPGWHGIDCAHRSEGADASSLGREATTHPWMAYHVHTPAAAEFPPGATRKRPLIFVYEMAADYASLMMQYRHERNGCTSRHYTAGNASELSGWTFTVEPGFLETLLQSGHRTLDPEEADFFYVPVLTSCFIEPVRGVADSPRDFWYGVHEIRVHGITNMLLEAFHWVQSHYLYWDRRGGRDHIWLVSHDEASCYVPAAIRPSIILTHWGRMDGPNHTTTTGYWEDEYSTEFQHPHWAPNGFLWKFEGHQCYDPVKDLVVPLMKNPNHFHRSPLLGGQARNRTILAFHRGLVQMEWPPYSRGIRQRLVNASRLHNWEEKYNIRIGEYADIPGDYSELLSSSVFCLVIPGHGWSARMDDATLNGCIPVVIMDAVVVSFDSVVDLSAFTIRIAQADVENLPAILAAVSEERRAEMRANLATVWQRFTYSSYRPYAKRIRELQIENPMLAPAPADGTDLAQQRPLSQPATVPDLDPESGDDAFGTVMAWLYSRIPATRAHGGSLKAQPQRMQLAGVLLALCASALALRPAAAAPGPAVPPAVFEVGVLRQLRQAASQAGLGKHAWRGWQPGDSTHHCLWEHVSCDPEERVVSIAWPGVVGPTSHRLATDPLPSASDFLLPELAGMQRLEVLQLLHRNALMAHMPEAWFQAGSFPRLSKLWIELGILQPPLPDVAPGALPELHTLHITVHTQKQPFVLPSSWGAQPSVLPALRRLHLELPVAPPLPPVWARGFRQLESLNFMQATKVGGSYVNVPLWGQPPWNASKRLPPEWASGFPALISLDLAYQGVTGSVPDAWQRRGAFPALQTLDLGSNRLEGPLPADIFSNLPQLRVLDLGGNALTGSLPAEWASMGSVATVSVSRNWLEGPAFPAAWLAPTALMDVTNLALDANPALTGTLPADLGLLSLVSMDVSSTGMTGSIPEEWCMAPFHKKLSRLGVAGSGISPVLPACAARDMPQLMLLQLVGEGNGLLVQLGEGADGVVFLARMGDLYCAVKVVELQLGMHSEAFWGEVALLHRCTHPRIVPVYGVAIEGQLLLVAMQLMLGGSLREALLDPQRQELLRWENRGKQVAADVAEALVFLHSRNVMHNDLKLGNVLLSEDMRACVADLGMAQMLAGSARTVPGGTNLYAAPEQLMGLRCTLAVDVYGLGLLLVELTTRRLILRRGQFNLPRAPDDCPQAVVELIASCLSLEPKHRPTAAQWSAKMEEAFEAAVQLSGGLAEAKPRAMLDHMQGAFPDLSLANVKWHLLAVRRREERQREAGGPPENAPLKWMGRLEEAYQAAVEQLGGLHAARPKGIHDLLRHEFPEVSLQNCKWHLQKSRTREQRHVQHRAASSSPGPDLSVPPGSSSSSLPARSTSTPAHTQAGPASGAAPAAMQLQQPARLQQQQQQQQHLQPVLPRGLAAHEQQGLHLDALMRRLWSAPCRHHLPPAAHNALQCARQRTYVCRQAVEMLVTHATQLQQLIAEEEALVAAGLTGGSLAAGLAALGAGGGLAPAPHAAANSGLQLPLPLDPASAAGGTSGSGTSGSGGSGAGAGAGSGLLPNARQATVVASLAVVHEGRAAAEAAALKQQTDHLATCTVPDCRRCAYELRLQRLQQGGEAPAAARPRPLSPSQGRPISGSMQSPLQALLEAVASQCDAFAGVGTCSQAADTAWELAGQQQLCADVLAVLLAGDVQGCLPDSGHVASAKQRGGAAFGRGQLPQASALYSEALRYCDEGSAEGAYVAARLYSNRALCLLRMQPPAAAAALADASAAVACDPSFPKAWYRRACAAQALEQQRRWQQHDGASTAAALPSALQDARRAAQLLAEQGAQDAQVEALVAELEAAAAAAAGGSVADSSAAAAGGGAAAASSEAANGHASHGEVAAVAGLRGLLGGAAPCLQAASMAGAGRCLAAAEALPAGADVLREAPFANAQTKLGRRSACATCLAPLAGVAAPFYCRRCPMPAYCSAACRDADPFHREGGAECRRPWPVLLPVEALAAVRLALRLRSAEHAAPGSAEVAAARQVASLGTHFQRLHPQEVAELAALAALAHAAWRQAAAEAAAAGGAAQPATGGDGGGGGGGLEEEEGVTAGDVLEALCRLQINGLAVVPAERRGSEDRLGLALYPVGALMNHSCQPNVAARFEGGTLAVRTLEAVPAGEPLLHCYGPQVGEMTTAQRRAMLQQQYHFACACRACAAAASGGPAAALVDAAPAGLRCPAARGGSPPCEGAVLPAAVVPAGMLHRYALPSGSGACCSCGAPLSAVQWEQQVLPDLALAAEAYAGAMALLEAERQRGQAAVDGGRNSGSSAPAEAQQAIRTLRQCLRQRQQLLHPRSLLLGATHDALAHAWHLAGNAEAAAQHLRHSLAVLEHAYPPHSTAAAYQRQQLALALRLAAADAAAGGAGGAAGGLLDEARSAEEEADAVLEAHFGSRAAALEG</sequence>
<dbReference type="Pfam" id="PF03016">
    <property type="entry name" value="Exostosin_GT47"/>
    <property type="match status" value="1"/>
</dbReference>
<comment type="caution">
    <text evidence="10">The sequence shown here is derived from an EMBL/GenBank/DDBJ whole genome shotgun (WGS) entry which is preliminary data.</text>
</comment>
<gene>
    <name evidence="10" type="primary">g229</name>
    <name evidence="10" type="ORF">C2E20_0229</name>
</gene>
<evidence type="ECO:0000256" key="7">
    <source>
        <dbReference type="SAM" id="MobiDB-lite"/>
    </source>
</evidence>
<feature type="region of interest" description="Disordered" evidence="7">
    <location>
        <begin position="1765"/>
        <end position="1788"/>
    </location>
</feature>
<dbReference type="Gene3D" id="1.25.40.10">
    <property type="entry name" value="Tetratricopeptide repeat domain"/>
    <property type="match status" value="1"/>
</dbReference>
<feature type="compositionally biased region" description="Gly residues" evidence="7">
    <location>
        <begin position="2225"/>
        <end position="2234"/>
    </location>
</feature>
<dbReference type="SUPFAM" id="SSF56112">
    <property type="entry name" value="Protein kinase-like (PK-like)"/>
    <property type="match status" value="1"/>
</dbReference>
<dbReference type="PROSITE" id="PS50011">
    <property type="entry name" value="PROTEIN_KINASE_DOM"/>
    <property type="match status" value="1"/>
</dbReference>
<dbReference type="SMART" id="SM00220">
    <property type="entry name" value="S_TKc"/>
    <property type="match status" value="1"/>
</dbReference>
<feature type="compositionally biased region" description="Low complexity" evidence="7">
    <location>
        <begin position="1500"/>
        <end position="1562"/>
    </location>
</feature>
<dbReference type="InterPro" id="IPR040911">
    <property type="entry name" value="Exostosin_GT47"/>
</dbReference>
<dbReference type="InterPro" id="IPR003591">
    <property type="entry name" value="Leu-rich_rpt_typical-subtyp"/>
</dbReference>
<feature type="compositionally biased region" description="Polar residues" evidence="7">
    <location>
        <begin position="624"/>
        <end position="634"/>
    </location>
</feature>
<feature type="compositionally biased region" description="Low complexity" evidence="7">
    <location>
        <begin position="1768"/>
        <end position="1780"/>
    </location>
</feature>
<dbReference type="Gene3D" id="2.170.270.10">
    <property type="entry name" value="SET domain"/>
    <property type="match status" value="1"/>
</dbReference>
<dbReference type="PROSITE" id="PS50280">
    <property type="entry name" value="SET"/>
    <property type="match status" value="1"/>
</dbReference>
<protein>
    <submittedName>
        <fullName evidence="10">Exostosin-like glycosyltransferase isoform C</fullName>
    </submittedName>
</protein>
<dbReference type="Gene3D" id="1.10.510.10">
    <property type="entry name" value="Transferase(Phosphotransferase) domain 1"/>
    <property type="match status" value="1"/>
</dbReference>
<keyword evidence="11" id="KW-1185">Reference proteome</keyword>
<feature type="region of interest" description="Disordered" evidence="7">
    <location>
        <begin position="616"/>
        <end position="642"/>
    </location>
</feature>
<dbReference type="Gene3D" id="3.80.10.10">
    <property type="entry name" value="Ribonuclease Inhibitor"/>
    <property type="match status" value="2"/>
</dbReference>
<keyword evidence="3" id="KW-0433">Leucine-rich repeat</keyword>
<dbReference type="InterPro" id="IPR000719">
    <property type="entry name" value="Prot_kinase_dom"/>
</dbReference>
<dbReference type="Gene3D" id="1.10.10.60">
    <property type="entry name" value="Homeodomain-like"/>
    <property type="match status" value="2"/>
</dbReference>
<feature type="region of interest" description="Disordered" evidence="7">
    <location>
        <begin position="2219"/>
        <end position="2238"/>
    </location>
</feature>
<keyword evidence="2" id="KW-0489">Methyltransferase</keyword>
<dbReference type="GO" id="GO:0008168">
    <property type="term" value="F:methyltransferase activity"/>
    <property type="evidence" value="ECO:0007669"/>
    <property type="project" value="UniProtKB-KW"/>
</dbReference>
<dbReference type="Gene3D" id="2.10.25.10">
    <property type="entry name" value="Laminin"/>
    <property type="match status" value="1"/>
</dbReference>
<organism evidence="10 11">
    <name type="scientific">Micractinium conductrix</name>
    <dbReference type="NCBI Taxonomy" id="554055"/>
    <lineage>
        <taxon>Eukaryota</taxon>
        <taxon>Viridiplantae</taxon>
        <taxon>Chlorophyta</taxon>
        <taxon>core chlorophytes</taxon>
        <taxon>Trebouxiophyceae</taxon>
        <taxon>Chlorellales</taxon>
        <taxon>Chlorellaceae</taxon>
        <taxon>Chlorella clade</taxon>
        <taxon>Micractinium</taxon>
    </lineage>
</organism>
<dbReference type="InterPro" id="IPR000742">
    <property type="entry name" value="EGF"/>
</dbReference>
<dbReference type="Pfam" id="PF00856">
    <property type="entry name" value="SET"/>
    <property type="match status" value="1"/>
</dbReference>
<proteinExistence type="predicted"/>
<reference evidence="10 11" key="1">
    <citation type="journal article" date="2018" name="Plant J.">
        <title>Genome sequences of Chlorella sorokiniana UTEX 1602 and Micractinium conductrix SAG 241.80: implications to maltose excretion by a green alga.</title>
        <authorList>
            <person name="Arriola M.B."/>
            <person name="Velmurugan N."/>
            <person name="Zhang Y."/>
            <person name="Plunkett M.H."/>
            <person name="Hondzo H."/>
            <person name="Barney B.M."/>
        </authorList>
    </citation>
    <scope>NUCLEOTIDE SEQUENCE [LARGE SCALE GENOMIC DNA]</scope>
    <source>
        <strain evidence="10 11">SAG 241.80</strain>
    </source>
</reference>
<dbReference type="PROSITE" id="PS01186">
    <property type="entry name" value="EGF_2"/>
    <property type="match status" value="1"/>
</dbReference>
<dbReference type="SUPFAM" id="SSF48452">
    <property type="entry name" value="TPR-like"/>
    <property type="match status" value="1"/>
</dbReference>
<feature type="region of interest" description="Disordered" evidence="7">
    <location>
        <begin position="1678"/>
        <end position="1701"/>
    </location>
</feature>
<dbReference type="Gene3D" id="1.10.220.160">
    <property type="match status" value="1"/>
</dbReference>
<feature type="domain" description="SET" evidence="9">
    <location>
        <begin position="2048"/>
        <end position="2319"/>
    </location>
</feature>
<feature type="region of interest" description="Disordered" evidence="7">
    <location>
        <begin position="1485"/>
        <end position="1562"/>
    </location>
</feature>
<comment type="subcellular location">
    <subcellularLocation>
        <location evidence="1">Cytoplasm</location>
        <location evidence="1">Cytoskeleton</location>
        <location evidence="1">Cilium axoneme</location>
    </subcellularLocation>
</comment>
<dbReference type="InterPro" id="IPR032675">
    <property type="entry name" value="LRR_dom_sf"/>
</dbReference>
<evidence type="ECO:0000256" key="4">
    <source>
        <dbReference type="ARBA" id="ARBA00022679"/>
    </source>
</evidence>
<dbReference type="PANTHER" id="PTHR46165:SF2">
    <property type="entry name" value="SET AND MYND DOMAIN-CONTAINING PROTEIN 4"/>
    <property type="match status" value="1"/>
</dbReference>
<evidence type="ECO:0000256" key="2">
    <source>
        <dbReference type="ARBA" id="ARBA00022603"/>
    </source>
</evidence>
<dbReference type="GO" id="GO:0005634">
    <property type="term" value="C:nucleus"/>
    <property type="evidence" value="ECO:0007669"/>
    <property type="project" value="TreeGrafter"/>
</dbReference>
<dbReference type="InterPro" id="IPR052097">
    <property type="entry name" value="SET-MYND_domain_protein"/>
</dbReference>
<evidence type="ECO:0000256" key="1">
    <source>
        <dbReference type="ARBA" id="ARBA00004430"/>
    </source>
</evidence>
<feature type="domain" description="Protein kinase" evidence="8">
    <location>
        <begin position="1133"/>
        <end position="1375"/>
    </location>
</feature>
<dbReference type="InterPro" id="IPR011990">
    <property type="entry name" value="TPR-like_helical_dom_sf"/>
</dbReference>
<dbReference type="InterPro" id="IPR046341">
    <property type="entry name" value="SET_dom_sf"/>
</dbReference>
<dbReference type="OrthoDB" id="62495at2759"/>
<dbReference type="SUPFAM" id="SSF82199">
    <property type="entry name" value="SET domain"/>
    <property type="match status" value="1"/>
</dbReference>
<evidence type="ECO:0000256" key="6">
    <source>
        <dbReference type="ARBA" id="ARBA00022737"/>
    </source>
</evidence>
<evidence type="ECO:0000259" key="9">
    <source>
        <dbReference type="PROSITE" id="PS50280"/>
    </source>
</evidence>
<dbReference type="SMART" id="SM00369">
    <property type="entry name" value="LRR_TYP"/>
    <property type="match status" value="2"/>
</dbReference>
<dbReference type="PANTHER" id="PTHR46165">
    <property type="entry name" value="SET AND MYND DOMAIN-CONTAINING PROTEIN 4"/>
    <property type="match status" value="1"/>
</dbReference>
<dbReference type="PROSITE" id="PS00108">
    <property type="entry name" value="PROTEIN_KINASE_ST"/>
    <property type="match status" value="1"/>
</dbReference>
<name>A0A2P6VRI1_9CHLO</name>
<dbReference type="InterPro" id="IPR008271">
    <property type="entry name" value="Ser/Thr_kinase_AS"/>
</dbReference>